<evidence type="ECO:0000313" key="4">
    <source>
        <dbReference type="Proteomes" id="UP000008561"/>
    </source>
</evidence>
<dbReference type="InterPro" id="IPR006442">
    <property type="entry name" value="Antitoxin_Phd/YefM"/>
</dbReference>
<sequence length="84" mass="9282">MLEGDIMKTITAANANRGFSNLLREVRKGEEITILSRGKPVAKITSCDSGALQKKTMKNILVTRLKAQGVTGSRNWTREELYGD</sequence>
<gene>
    <name evidence="3" type="ordered locus">Dole_1844</name>
</gene>
<protein>
    <recommendedName>
        <fullName evidence="2">Antitoxin</fullName>
    </recommendedName>
</protein>
<organism evidence="3 4">
    <name type="scientific">Desulfosudis oleivorans (strain DSM 6200 / JCM 39069 / Hxd3)</name>
    <name type="common">Desulfococcus oleovorans</name>
    <dbReference type="NCBI Taxonomy" id="96561"/>
    <lineage>
        <taxon>Bacteria</taxon>
        <taxon>Pseudomonadati</taxon>
        <taxon>Thermodesulfobacteriota</taxon>
        <taxon>Desulfobacteria</taxon>
        <taxon>Desulfobacterales</taxon>
        <taxon>Desulfosudaceae</taxon>
        <taxon>Desulfosudis</taxon>
    </lineage>
</organism>
<dbReference type="PANTHER" id="PTHR35377">
    <property type="entry name" value="ANTITOXIN VAPB49-RELATED-RELATED"/>
    <property type="match status" value="1"/>
</dbReference>
<comment type="similarity">
    <text evidence="1 2">Belongs to the phD/YefM antitoxin family.</text>
</comment>
<proteinExistence type="inferred from homology"/>
<dbReference type="Proteomes" id="UP000008561">
    <property type="component" value="Chromosome"/>
</dbReference>
<dbReference type="HOGENOM" id="CLU_163140_6_0_7"/>
<evidence type="ECO:0000313" key="3">
    <source>
        <dbReference type="EMBL" id="ABW67648.1"/>
    </source>
</evidence>
<dbReference type="AlphaFoldDB" id="A8ZSB1"/>
<name>A8ZSB1_DESOH</name>
<evidence type="ECO:0000256" key="1">
    <source>
        <dbReference type="ARBA" id="ARBA00009981"/>
    </source>
</evidence>
<dbReference type="InterPro" id="IPR036165">
    <property type="entry name" value="YefM-like_sf"/>
</dbReference>
<dbReference type="Gene3D" id="3.40.1620.10">
    <property type="entry name" value="YefM-like domain"/>
    <property type="match status" value="1"/>
</dbReference>
<keyword evidence="4" id="KW-1185">Reference proteome</keyword>
<dbReference type="InterPro" id="IPR051416">
    <property type="entry name" value="phD-YefM_TA_antitoxins"/>
</dbReference>
<reference evidence="3 4" key="1">
    <citation type="submission" date="2007-10" db="EMBL/GenBank/DDBJ databases">
        <title>Complete sequence of Desulfococcus oleovorans Hxd3.</title>
        <authorList>
            <consortium name="US DOE Joint Genome Institute"/>
            <person name="Copeland A."/>
            <person name="Lucas S."/>
            <person name="Lapidus A."/>
            <person name="Barry K."/>
            <person name="Glavina del Rio T."/>
            <person name="Dalin E."/>
            <person name="Tice H."/>
            <person name="Pitluck S."/>
            <person name="Kiss H."/>
            <person name="Brettin T."/>
            <person name="Bruce D."/>
            <person name="Detter J.C."/>
            <person name="Han C."/>
            <person name="Schmutz J."/>
            <person name="Larimer F."/>
            <person name="Land M."/>
            <person name="Hauser L."/>
            <person name="Kyrpides N."/>
            <person name="Kim E."/>
            <person name="Wawrik B."/>
            <person name="Richardson P."/>
        </authorList>
    </citation>
    <scope>NUCLEOTIDE SEQUENCE [LARGE SCALE GENOMIC DNA]</scope>
    <source>
        <strain evidence="4">DSM 6200 / JCM 39069 / Hxd3</strain>
    </source>
</reference>
<dbReference type="Pfam" id="PF02604">
    <property type="entry name" value="PhdYeFM_antitox"/>
    <property type="match status" value="1"/>
</dbReference>
<dbReference type="PANTHER" id="PTHR35377:SF8">
    <property type="entry name" value="ANTITOXIN VAPB22"/>
    <property type="match status" value="1"/>
</dbReference>
<evidence type="ECO:0000256" key="2">
    <source>
        <dbReference type="RuleBase" id="RU362080"/>
    </source>
</evidence>
<dbReference type="STRING" id="96561.Dole_1844"/>
<dbReference type="EMBL" id="CP000859">
    <property type="protein sequence ID" value="ABW67648.1"/>
    <property type="molecule type" value="Genomic_DNA"/>
</dbReference>
<accession>A8ZSB1</accession>
<dbReference type="KEGG" id="dol:Dole_1844"/>
<comment type="function">
    <text evidence="2">Antitoxin component of a type II toxin-antitoxin (TA) system.</text>
</comment>
<dbReference type="NCBIfam" id="TIGR01552">
    <property type="entry name" value="phd_fam"/>
    <property type="match status" value="1"/>
</dbReference>
<dbReference type="SUPFAM" id="SSF143120">
    <property type="entry name" value="YefM-like"/>
    <property type="match status" value="1"/>
</dbReference>
<dbReference type="eggNOG" id="COG4118">
    <property type="taxonomic scope" value="Bacteria"/>
</dbReference>